<evidence type="ECO:0000256" key="9">
    <source>
        <dbReference type="ARBA" id="ARBA00023065"/>
    </source>
</evidence>
<dbReference type="Pfam" id="PF07660">
    <property type="entry name" value="STN"/>
    <property type="match status" value="1"/>
</dbReference>
<dbReference type="NCBIfam" id="TIGR01783">
    <property type="entry name" value="TonB-siderophor"/>
    <property type="match status" value="1"/>
</dbReference>
<dbReference type="FunFam" id="2.40.170.20:FF:000005">
    <property type="entry name" value="TonB-dependent siderophore receptor"/>
    <property type="match status" value="1"/>
</dbReference>
<keyword evidence="5" id="KW-0410">Iron transport</keyword>
<evidence type="ECO:0000256" key="14">
    <source>
        <dbReference type="PROSITE-ProRule" id="PRU01360"/>
    </source>
</evidence>
<reference evidence="18 19" key="1">
    <citation type="submission" date="2019-06" db="EMBL/GenBank/DDBJ databases">
        <title>Complete genome sequence of Janthinobacterium sp. SNU WT3 isolated from diseased rainbow trout.</title>
        <authorList>
            <person name="Oh W.T."/>
            <person name="Park S.C."/>
        </authorList>
    </citation>
    <scope>NUCLEOTIDE SEQUENCE [LARGE SCALE GENOMIC DNA]</scope>
    <source>
        <strain evidence="18 19">SNU WT3</strain>
    </source>
</reference>
<dbReference type="GO" id="GO:0015891">
    <property type="term" value="P:siderophore transport"/>
    <property type="evidence" value="ECO:0007669"/>
    <property type="project" value="InterPro"/>
</dbReference>
<dbReference type="OrthoDB" id="127311at2"/>
<dbReference type="PANTHER" id="PTHR32552:SF68">
    <property type="entry name" value="FERRICHROME OUTER MEMBRANE TRANSPORTER_PHAGE RECEPTOR"/>
    <property type="match status" value="1"/>
</dbReference>
<evidence type="ECO:0000313" key="19">
    <source>
        <dbReference type="Proteomes" id="UP000316665"/>
    </source>
</evidence>
<feature type="domain" description="Secretin/TonB short N-terminal" evidence="17">
    <location>
        <begin position="80"/>
        <end position="131"/>
    </location>
</feature>
<keyword evidence="19" id="KW-1185">Reference proteome</keyword>
<dbReference type="Proteomes" id="UP000316665">
    <property type="component" value="Chromosome"/>
</dbReference>
<dbReference type="RefSeq" id="WP_141169790.1">
    <property type="nucleotide sequence ID" value="NZ_CP041185.1"/>
</dbReference>
<dbReference type="SUPFAM" id="SSF56935">
    <property type="entry name" value="Porins"/>
    <property type="match status" value="1"/>
</dbReference>
<comment type="similarity">
    <text evidence="2 14 15">Belongs to the TonB-dependent receptor family.</text>
</comment>
<keyword evidence="10 15" id="KW-0798">TonB box</keyword>
<evidence type="ECO:0000256" key="8">
    <source>
        <dbReference type="ARBA" id="ARBA00023004"/>
    </source>
</evidence>
<name>A0A4Y6RCQ8_9BURK</name>
<evidence type="ECO:0000256" key="1">
    <source>
        <dbReference type="ARBA" id="ARBA00004571"/>
    </source>
</evidence>
<evidence type="ECO:0000256" key="2">
    <source>
        <dbReference type="ARBA" id="ARBA00009810"/>
    </source>
</evidence>
<evidence type="ECO:0000256" key="11">
    <source>
        <dbReference type="ARBA" id="ARBA00023136"/>
    </source>
</evidence>
<evidence type="ECO:0000256" key="6">
    <source>
        <dbReference type="ARBA" id="ARBA00022692"/>
    </source>
</evidence>
<protein>
    <submittedName>
        <fullName evidence="18">TonB-dependent siderophore receptor</fullName>
    </submittedName>
</protein>
<proteinExistence type="inferred from homology"/>
<dbReference type="InterPro" id="IPR011662">
    <property type="entry name" value="Secretin/TonB_short_N"/>
</dbReference>
<dbReference type="InterPro" id="IPR000531">
    <property type="entry name" value="Beta-barrel_TonB"/>
</dbReference>
<feature type="chain" id="PRO_5021419288" evidence="16">
    <location>
        <begin position="47"/>
        <end position="836"/>
    </location>
</feature>
<evidence type="ECO:0000256" key="5">
    <source>
        <dbReference type="ARBA" id="ARBA00022496"/>
    </source>
</evidence>
<evidence type="ECO:0000259" key="17">
    <source>
        <dbReference type="SMART" id="SM00965"/>
    </source>
</evidence>
<dbReference type="PROSITE" id="PS52016">
    <property type="entry name" value="TONB_DEPENDENT_REC_3"/>
    <property type="match status" value="1"/>
</dbReference>
<dbReference type="Gene3D" id="2.170.130.10">
    <property type="entry name" value="TonB-dependent receptor, plug domain"/>
    <property type="match status" value="1"/>
</dbReference>
<organism evidence="18 19">
    <name type="scientific">Janthinobacterium tructae</name>
    <dbReference type="NCBI Taxonomy" id="2590869"/>
    <lineage>
        <taxon>Bacteria</taxon>
        <taxon>Pseudomonadati</taxon>
        <taxon>Pseudomonadota</taxon>
        <taxon>Betaproteobacteria</taxon>
        <taxon>Burkholderiales</taxon>
        <taxon>Oxalobacteraceae</taxon>
        <taxon>Janthinobacterium</taxon>
    </lineage>
</organism>
<evidence type="ECO:0000256" key="15">
    <source>
        <dbReference type="RuleBase" id="RU003357"/>
    </source>
</evidence>
<gene>
    <name evidence="18" type="ORF">FJQ89_08020</name>
</gene>
<evidence type="ECO:0000256" key="4">
    <source>
        <dbReference type="ARBA" id="ARBA00022452"/>
    </source>
</evidence>
<dbReference type="Pfam" id="PF00593">
    <property type="entry name" value="TonB_dep_Rec_b-barrel"/>
    <property type="match status" value="1"/>
</dbReference>
<dbReference type="KEGG" id="jas:FJQ89_08020"/>
<keyword evidence="11 14" id="KW-0472">Membrane</keyword>
<evidence type="ECO:0000256" key="7">
    <source>
        <dbReference type="ARBA" id="ARBA00022729"/>
    </source>
</evidence>
<keyword evidence="8" id="KW-0408">Iron</keyword>
<evidence type="ECO:0000256" key="13">
    <source>
        <dbReference type="ARBA" id="ARBA00023237"/>
    </source>
</evidence>
<dbReference type="AlphaFoldDB" id="A0A4Y6RCQ8"/>
<dbReference type="PANTHER" id="PTHR32552">
    <property type="entry name" value="FERRICHROME IRON RECEPTOR-RELATED"/>
    <property type="match status" value="1"/>
</dbReference>
<keyword evidence="13 14" id="KW-0998">Cell outer membrane</keyword>
<comment type="subcellular location">
    <subcellularLocation>
        <location evidence="1 14">Cell outer membrane</location>
        <topology evidence="1 14">Multi-pass membrane protein</topology>
    </subcellularLocation>
</comment>
<dbReference type="Gene3D" id="2.40.170.20">
    <property type="entry name" value="TonB-dependent receptor, beta-barrel domain"/>
    <property type="match status" value="1"/>
</dbReference>
<dbReference type="SMART" id="SM00965">
    <property type="entry name" value="STN"/>
    <property type="match status" value="1"/>
</dbReference>
<keyword evidence="6 14" id="KW-0812">Transmembrane</keyword>
<dbReference type="InterPro" id="IPR012910">
    <property type="entry name" value="Plug_dom"/>
</dbReference>
<dbReference type="Gene3D" id="3.55.50.30">
    <property type="match status" value="1"/>
</dbReference>
<dbReference type="CDD" id="cd01347">
    <property type="entry name" value="ligand_gated_channel"/>
    <property type="match status" value="1"/>
</dbReference>
<accession>A0A4Y6RCQ8</accession>
<dbReference type="InterPro" id="IPR037066">
    <property type="entry name" value="Plug_dom_sf"/>
</dbReference>
<evidence type="ECO:0000256" key="12">
    <source>
        <dbReference type="ARBA" id="ARBA00023170"/>
    </source>
</evidence>
<dbReference type="GO" id="GO:0015344">
    <property type="term" value="F:siderophore uptake transmembrane transporter activity"/>
    <property type="evidence" value="ECO:0007669"/>
    <property type="project" value="TreeGrafter"/>
</dbReference>
<keyword evidence="9" id="KW-0406">Ion transport</keyword>
<dbReference type="EMBL" id="CP041185">
    <property type="protein sequence ID" value="QDG70376.1"/>
    <property type="molecule type" value="Genomic_DNA"/>
</dbReference>
<keyword evidence="4 14" id="KW-1134">Transmembrane beta strand</keyword>
<dbReference type="GO" id="GO:0038023">
    <property type="term" value="F:signaling receptor activity"/>
    <property type="evidence" value="ECO:0007669"/>
    <property type="project" value="InterPro"/>
</dbReference>
<evidence type="ECO:0000256" key="3">
    <source>
        <dbReference type="ARBA" id="ARBA00022448"/>
    </source>
</evidence>
<dbReference type="GO" id="GO:0009279">
    <property type="term" value="C:cell outer membrane"/>
    <property type="evidence" value="ECO:0007669"/>
    <property type="project" value="UniProtKB-SubCell"/>
</dbReference>
<keyword evidence="12 18" id="KW-0675">Receptor</keyword>
<feature type="signal peptide" evidence="16">
    <location>
        <begin position="1"/>
        <end position="46"/>
    </location>
</feature>
<dbReference type="InterPro" id="IPR036942">
    <property type="entry name" value="Beta-barrel_TonB_sf"/>
</dbReference>
<evidence type="ECO:0000256" key="10">
    <source>
        <dbReference type="ARBA" id="ARBA00023077"/>
    </source>
</evidence>
<dbReference type="InterPro" id="IPR010105">
    <property type="entry name" value="TonB_sidphr_rcpt"/>
</dbReference>
<evidence type="ECO:0000256" key="16">
    <source>
        <dbReference type="SAM" id="SignalP"/>
    </source>
</evidence>
<evidence type="ECO:0000313" key="18">
    <source>
        <dbReference type="EMBL" id="QDG70376.1"/>
    </source>
</evidence>
<dbReference type="FunFam" id="2.170.130.10:FF:000001">
    <property type="entry name" value="Catecholate siderophore TonB-dependent receptor"/>
    <property type="match status" value="1"/>
</dbReference>
<dbReference type="InterPro" id="IPR039426">
    <property type="entry name" value="TonB-dep_rcpt-like"/>
</dbReference>
<dbReference type="Pfam" id="PF07715">
    <property type="entry name" value="Plug"/>
    <property type="match status" value="1"/>
</dbReference>
<keyword evidence="3 14" id="KW-0813">Transport</keyword>
<sequence length="836" mass="89994">MNERSTFHSSTRLRAPGLLAMTPLAHLVHALCLGALASLAGAPAQAQTQTAGQAEALRHYAIPAGPLEATLNRLGREAGLLIAFGSAATEGLRSGGVSGSYAVDDALARVLAGTGLAAVRTAGGGYALRAATASATGAAADGVQTMAPVTVSAQAEEENPWGKVSGYVARRGSTATKTDASLLEVPQSVSVITRDRMDDQGVRTLNDAIQYTAGLRSNTAGANPADDSLSVRGFSQFSGAFYLDGMRLMPMGTLGFFGVEPYGAERVEVLKGPSSVLYGQNAPGGIVNFVAKRPAADQLNQVELSLGSYARKQLALDVGGKLADDGSLQFRLVGLARDADQQIDYMKDDRYYLAPSLTWAPSARTSITLLGFIQKNRAMQSSNVQWEALNGSNPNGRLPLTRFLGEPGFDHEETSVASAGYAARHTFDSGWIVRQNFRYLHADNHEQYMFRYGNLIDKAITNREIDTRDGKGSVYSLDTSVTGQMATGALRHEVIAGIDYSRSNTSFSSYIVDGPQIDIYRPVYGSALDLAALAPDALRREHNRQLGAYLQDRAQYRSWVFTVGGRQDWTRQEQRNLLASPSTTTLRKPRAFTGRAGITYLAANGLAPYASYSESFSPVSGADRLDRPFEPETARQVEVGVKYAPGAHLSVTAAAFELRRQNVLTTDPDDPNFSIQQGEVRSRGIELEVAAQPSSQLKLLAALTYNPLKVTKANPDMWGTNVQGKSPYEVPRQMASAWADYAFAGSLRGLSAGAGVRHVGASWGDADNTFQAPAFTLADLSLRYDLGQTRSHWRGLSVSMTVKNLFDKYHVASCFSARACNYGEQRNVGVRLAYLW</sequence>
<keyword evidence="7 16" id="KW-0732">Signal</keyword>